<reference evidence="2 3" key="2">
    <citation type="submission" date="2017-02" db="EMBL/GenBank/DDBJ databases">
        <title>Draft genome sequence of Streptomyces phaeoluteigriseus type strain DSM41896.</title>
        <authorList>
            <person name="Salih T.S."/>
            <person name="Algora Gallardo L."/>
            <person name="Melo Santos T."/>
            <person name="Filgueira Martinez S."/>
            <person name="Herron P.R."/>
        </authorList>
    </citation>
    <scope>NUCLEOTIDE SEQUENCE [LARGE SCALE GENOMIC DNA]</scope>
    <source>
        <strain evidence="2 3">DSM 41896</strain>
    </source>
</reference>
<reference evidence="3" key="1">
    <citation type="submission" date="2016-11" db="EMBL/GenBank/DDBJ databases">
        <authorList>
            <person name="Schniete J.K."/>
            <person name="Salih T."/>
            <person name="Algora Gallardo L."/>
            <person name="Martinez Fernandez S."/>
            <person name="Herron P.R."/>
        </authorList>
    </citation>
    <scope>NUCLEOTIDE SEQUENCE [LARGE SCALE GENOMIC DNA]</scope>
    <source>
        <strain evidence="3">DSM 41896</strain>
    </source>
</reference>
<dbReference type="Proteomes" id="UP000184286">
    <property type="component" value="Unassembled WGS sequence"/>
</dbReference>
<dbReference type="AlphaFoldDB" id="A0A1V6MJP8"/>
<gene>
    <name evidence="2" type="ORF">BM536_031685</name>
</gene>
<feature type="compositionally biased region" description="Basic and acidic residues" evidence="1">
    <location>
        <begin position="87"/>
        <end position="97"/>
    </location>
</feature>
<dbReference type="EMBL" id="MPOH02000019">
    <property type="protein sequence ID" value="OQD52691.1"/>
    <property type="molecule type" value="Genomic_DNA"/>
</dbReference>
<dbReference type="OrthoDB" id="4299760at2"/>
<proteinExistence type="predicted"/>
<comment type="caution">
    <text evidence="2">The sequence shown here is derived from an EMBL/GenBank/DDBJ whole genome shotgun (WGS) entry which is preliminary data.</text>
</comment>
<sequence>MGLWSRYRDRRTGTRYPDSGIAPLSAEQVRAALLAVDAAGVPFLVRAALPEEKADVVAEWQVPELRLRLRTRMRLVPENHEVHTLDERWDRSPESGGKRYGRGPGTKVARQWAYERGPDGRRRRVETFRFDSRDMRDPLVKAVLDAGWTWRGVLSTW</sequence>
<feature type="region of interest" description="Disordered" evidence="1">
    <location>
        <begin position="87"/>
        <end position="107"/>
    </location>
</feature>
<organism evidence="2 3">
    <name type="scientific">Streptomyces phaeoluteigriseus</name>
    <dbReference type="NCBI Taxonomy" id="114686"/>
    <lineage>
        <taxon>Bacteria</taxon>
        <taxon>Bacillati</taxon>
        <taxon>Actinomycetota</taxon>
        <taxon>Actinomycetes</taxon>
        <taxon>Kitasatosporales</taxon>
        <taxon>Streptomycetaceae</taxon>
        <taxon>Streptomyces</taxon>
        <taxon>Streptomyces aurantiacus group</taxon>
    </lineage>
</organism>
<protein>
    <submittedName>
        <fullName evidence="2">Uncharacterized protein</fullName>
    </submittedName>
</protein>
<evidence type="ECO:0000313" key="2">
    <source>
        <dbReference type="EMBL" id="OQD52691.1"/>
    </source>
</evidence>
<dbReference type="STRING" id="114686.BM536_031685"/>
<evidence type="ECO:0000313" key="3">
    <source>
        <dbReference type="Proteomes" id="UP000184286"/>
    </source>
</evidence>
<name>A0A1V6MJP8_9ACTN</name>
<evidence type="ECO:0000256" key="1">
    <source>
        <dbReference type="SAM" id="MobiDB-lite"/>
    </source>
</evidence>
<dbReference type="RefSeq" id="WP_073491916.1">
    <property type="nucleotide sequence ID" value="NZ_MPOH02000019.1"/>
</dbReference>
<accession>A0A1V6MJP8</accession>